<organism evidence="2 3">
    <name type="scientific">Pseudonocardia tropica</name>
    <dbReference type="NCBI Taxonomy" id="681289"/>
    <lineage>
        <taxon>Bacteria</taxon>
        <taxon>Bacillati</taxon>
        <taxon>Actinomycetota</taxon>
        <taxon>Actinomycetes</taxon>
        <taxon>Pseudonocardiales</taxon>
        <taxon>Pseudonocardiaceae</taxon>
        <taxon>Pseudonocardia</taxon>
    </lineage>
</organism>
<dbReference type="Pfam" id="PF18478">
    <property type="entry name" value="PIN_10"/>
    <property type="match status" value="1"/>
</dbReference>
<comment type="caution">
    <text evidence="2">The sequence shown here is derived from an EMBL/GenBank/DDBJ whole genome shotgun (WGS) entry which is preliminary data.</text>
</comment>
<dbReference type="InterPro" id="IPR041375">
    <property type="entry name" value="VapC45_PIN-like"/>
</dbReference>
<protein>
    <recommendedName>
        <fullName evidence="1">VapC45 PIN like domain-containing protein</fullName>
    </recommendedName>
</protein>
<dbReference type="Proteomes" id="UP001464923">
    <property type="component" value="Unassembled WGS sequence"/>
</dbReference>
<sequence length="148" mass="16543">MPADVQSARWFFDENAMGVAKALQHVRGDITWPGGPGELVAKGAKDHEWLPLVGKAGLVVLSRDKRIQRNPVERQALLDNGVRAFFQTAGGELNLFGQLQLWMRWWDEMEATLEDEPGPWIARVIKSGVRIFDRPKYDVSVSDSSPSG</sequence>
<evidence type="ECO:0000313" key="3">
    <source>
        <dbReference type="Proteomes" id="UP001464923"/>
    </source>
</evidence>
<dbReference type="EMBL" id="JBEDNP010000011">
    <property type="protein sequence ID" value="MEQ3540943.1"/>
    <property type="molecule type" value="Genomic_DNA"/>
</dbReference>
<name>A0ABV1K1D5_9PSEU</name>
<dbReference type="RefSeq" id="WP_345640810.1">
    <property type="nucleotide sequence ID" value="NZ_BAABLY010000004.1"/>
</dbReference>
<keyword evidence="3" id="KW-1185">Reference proteome</keyword>
<evidence type="ECO:0000313" key="2">
    <source>
        <dbReference type="EMBL" id="MEQ3540943.1"/>
    </source>
</evidence>
<reference evidence="2 3" key="1">
    <citation type="submission" date="2024-03" db="EMBL/GenBank/DDBJ databases">
        <title>Draft genome sequence of Pseudonocardia tropica JCM 19149.</title>
        <authorList>
            <person name="Butdee W."/>
            <person name="Duangmal K."/>
        </authorList>
    </citation>
    <scope>NUCLEOTIDE SEQUENCE [LARGE SCALE GENOMIC DNA]</scope>
    <source>
        <strain evidence="2 3">JCM 19149</strain>
    </source>
</reference>
<gene>
    <name evidence="2" type="ORF">WHI96_19215</name>
</gene>
<accession>A0ABV1K1D5</accession>
<proteinExistence type="predicted"/>
<evidence type="ECO:0000259" key="1">
    <source>
        <dbReference type="Pfam" id="PF18478"/>
    </source>
</evidence>
<feature type="domain" description="VapC45 PIN like" evidence="1">
    <location>
        <begin position="10"/>
        <end position="87"/>
    </location>
</feature>